<protein>
    <recommendedName>
        <fullName evidence="2">DUF7153 domain-containing protein</fullName>
    </recommendedName>
</protein>
<feature type="region of interest" description="Disordered" evidence="1">
    <location>
        <begin position="231"/>
        <end position="283"/>
    </location>
</feature>
<dbReference type="InterPro" id="IPR055577">
    <property type="entry name" value="DUF7153"/>
</dbReference>
<dbReference type="PANTHER" id="PTHR22198:SF1">
    <property type="entry name" value="FERM DOMAIN-CONTAINING PROTEIN"/>
    <property type="match status" value="1"/>
</dbReference>
<proteinExistence type="predicted"/>
<sequence length="319" mass="37067">MVNDKRVNVKMVTFHNGQITSRPKYQFYTCILAKLPFIYYANFSPLSDHEQHINNLGEALMDVENTAKIQLGCYEQLYTLERAASPSPDTKNSLKQQGFIFIFFRLLGENCASSNADLESRWLDWTGAGQIYKYSPRCWDLQKVCLLKSVGQSTTTSTPFVYILLCEFNSILHPSNTIAALDFCERLRSRNCGFVALYKYPYQQQKSFEYQPQKETNLSPNWPLQQHYRRQQLGRMGRSHDERVSIGARKESQQHSPPSLRPISQRENEKGHSQQSLNDRGGTERLRRLIWAREQQHSLGWDQQQPQQWFGQTTNGTLL</sequence>
<reference evidence="4" key="1">
    <citation type="submission" date="2022-11" db="UniProtKB">
        <authorList>
            <consortium name="WormBaseParasite"/>
        </authorList>
    </citation>
    <scope>IDENTIFICATION</scope>
</reference>
<feature type="compositionally biased region" description="Basic and acidic residues" evidence="1">
    <location>
        <begin position="238"/>
        <end position="253"/>
    </location>
</feature>
<dbReference type="AlphaFoldDB" id="A0A915P8V5"/>
<dbReference type="Pfam" id="PF23672">
    <property type="entry name" value="DUF7153"/>
    <property type="match status" value="1"/>
</dbReference>
<evidence type="ECO:0000256" key="1">
    <source>
        <dbReference type="SAM" id="MobiDB-lite"/>
    </source>
</evidence>
<keyword evidence="3" id="KW-1185">Reference proteome</keyword>
<evidence type="ECO:0000259" key="2">
    <source>
        <dbReference type="Pfam" id="PF23672"/>
    </source>
</evidence>
<dbReference type="PANTHER" id="PTHR22198">
    <property type="entry name" value="FERM DOMAIN-CONTAINING PROTEIN"/>
    <property type="match status" value="1"/>
</dbReference>
<evidence type="ECO:0000313" key="3">
    <source>
        <dbReference type="Proteomes" id="UP000887560"/>
    </source>
</evidence>
<dbReference type="WBParaSite" id="scf7180000423328.g10715">
    <property type="protein sequence ID" value="scf7180000423328.g10715"/>
    <property type="gene ID" value="scf7180000423328.g10715"/>
</dbReference>
<accession>A0A915P8V5</accession>
<name>A0A915P8V5_9BILA</name>
<organism evidence="3 4">
    <name type="scientific">Meloidogyne floridensis</name>
    <dbReference type="NCBI Taxonomy" id="298350"/>
    <lineage>
        <taxon>Eukaryota</taxon>
        <taxon>Metazoa</taxon>
        <taxon>Ecdysozoa</taxon>
        <taxon>Nematoda</taxon>
        <taxon>Chromadorea</taxon>
        <taxon>Rhabditida</taxon>
        <taxon>Tylenchina</taxon>
        <taxon>Tylenchomorpha</taxon>
        <taxon>Tylenchoidea</taxon>
        <taxon>Meloidogynidae</taxon>
        <taxon>Meloidogyninae</taxon>
        <taxon>Meloidogyne</taxon>
    </lineage>
</organism>
<dbReference type="Proteomes" id="UP000887560">
    <property type="component" value="Unplaced"/>
</dbReference>
<feature type="domain" description="DUF7153" evidence="2">
    <location>
        <begin position="34"/>
        <end position="199"/>
    </location>
</feature>
<evidence type="ECO:0000313" key="4">
    <source>
        <dbReference type="WBParaSite" id="scf7180000423328.g10715"/>
    </source>
</evidence>